<dbReference type="AlphaFoldDB" id="B6FXE4"/>
<proteinExistence type="predicted"/>
<feature type="transmembrane region" description="Helical" evidence="1">
    <location>
        <begin position="59"/>
        <end position="79"/>
    </location>
</feature>
<protein>
    <submittedName>
        <fullName evidence="2">Uncharacterized protein</fullName>
    </submittedName>
</protein>
<keyword evidence="1" id="KW-0472">Membrane</keyword>
<evidence type="ECO:0000256" key="1">
    <source>
        <dbReference type="SAM" id="Phobius"/>
    </source>
</evidence>
<dbReference type="RefSeq" id="WP_006439472.1">
    <property type="nucleotide sequence ID" value="NZ_DS995355.1"/>
</dbReference>
<keyword evidence="1" id="KW-0812">Transmembrane</keyword>
<gene>
    <name evidence="2" type="ORF">CLOHIR_00543</name>
</gene>
<evidence type="ECO:0000313" key="2">
    <source>
        <dbReference type="EMBL" id="EEA85794.1"/>
    </source>
</evidence>
<name>B6FXE4_PEPHT</name>
<keyword evidence="3" id="KW-1185">Reference proteome</keyword>
<accession>B6FXE4</accession>
<evidence type="ECO:0000313" key="3">
    <source>
        <dbReference type="Proteomes" id="UP000003178"/>
    </source>
</evidence>
<reference evidence="2 3" key="2">
    <citation type="submission" date="2008-10" db="EMBL/GenBank/DDBJ databases">
        <title>Draft genome sequence of Clostridium hiranonis (DSM 13275).</title>
        <authorList>
            <person name="Sudarsanam P."/>
            <person name="Ley R."/>
            <person name="Guruge J."/>
            <person name="Turnbaugh P.J."/>
            <person name="Mahowald M."/>
            <person name="Liep D."/>
            <person name="Gordon J."/>
        </authorList>
    </citation>
    <scope>NUCLEOTIDE SEQUENCE [LARGE SCALE GENOMIC DNA]</scope>
    <source>
        <strain evidence="2 3">DSM 13275</strain>
    </source>
</reference>
<sequence>MNFLISVVGILIEALFPIGIFAMEISNVRNMSKKEYEYEELFGEDIVDEYETIQRTVNIFNTVGVAILLVFSAIYAIIFIKNRMLILNGPIKVFIVGLMFYLMSIGDMVLYELSLFKDIILPLKTEELDYLKQLVSNEYNEEKYEELSEMIEYARNEESSKGYINWIKRRRALLFAANIFLTVAAIKFMTIPNVSLITSLF</sequence>
<feature type="transmembrane region" description="Helical" evidence="1">
    <location>
        <begin position="91"/>
        <end position="111"/>
    </location>
</feature>
<dbReference type="EMBL" id="ABWP01000020">
    <property type="protein sequence ID" value="EEA85794.1"/>
    <property type="molecule type" value="Genomic_DNA"/>
</dbReference>
<reference evidence="2 3" key="1">
    <citation type="submission" date="2008-09" db="EMBL/GenBank/DDBJ databases">
        <authorList>
            <person name="Fulton L."/>
            <person name="Clifton S."/>
            <person name="Fulton B."/>
            <person name="Xu J."/>
            <person name="Minx P."/>
            <person name="Pepin K.H."/>
            <person name="Johnson M."/>
            <person name="Thiruvilangam P."/>
            <person name="Bhonagiri V."/>
            <person name="Nash W.E."/>
            <person name="Mardis E.R."/>
            <person name="Wilson R.K."/>
        </authorList>
    </citation>
    <scope>NUCLEOTIDE SEQUENCE [LARGE SCALE GENOMIC DNA]</scope>
    <source>
        <strain evidence="2 3">DSM 13275</strain>
    </source>
</reference>
<keyword evidence="1" id="KW-1133">Transmembrane helix</keyword>
<feature type="transmembrane region" description="Helical" evidence="1">
    <location>
        <begin position="6"/>
        <end position="25"/>
    </location>
</feature>
<dbReference type="HOGENOM" id="CLU_1358471_0_0_9"/>
<dbReference type="Proteomes" id="UP000003178">
    <property type="component" value="Unassembled WGS sequence"/>
</dbReference>
<feature type="transmembrane region" description="Helical" evidence="1">
    <location>
        <begin position="172"/>
        <end position="191"/>
    </location>
</feature>
<organism evidence="2 3">
    <name type="scientific">Peptacetobacter hiranonis (strain DSM 13275 / JCM 10541 / KCTC 15199 / TO-931)</name>
    <name type="common">Clostridium hiranonis</name>
    <dbReference type="NCBI Taxonomy" id="500633"/>
    <lineage>
        <taxon>Bacteria</taxon>
        <taxon>Bacillati</taxon>
        <taxon>Bacillota</taxon>
        <taxon>Clostridia</taxon>
        <taxon>Peptostreptococcales</taxon>
        <taxon>Peptostreptococcaceae</taxon>
        <taxon>Peptacetobacter</taxon>
    </lineage>
</organism>
<comment type="caution">
    <text evidence="2">The sequence shown here is derived from an EMBL/GenBank/DDBJ whole genome shotgun (WGS) entry which is preliminary data.</text>
</comment>